<evidence type="ECO:0000256" key="2">
    <source>
        <dbReference type="SAM" id="Phobius"/>
    </source>
</evidence>
<keyword evidence="2" id="KW-0812">Transmembrane</keyword>
<reference evidence="3 4" key="1">
    <citation type="submission" date="2019-02" db="EMBL/GenBank/DDBJ databases">
        <title>Deep-cultivation of Planctomycetes and their phenomic and genomic characterization uncovers novel biology.</title>
        <authorList>
            <person name="Wiegand S."/>
            <person name="Jogler M."/>
            <person name="Boedeker C."/>
            <person name="Pinto D."/>
            <person name="Vollmers J."/>
            <person name="Rivas-Marin E."/>
            <person name="Kohn T."/>
            <person name="Peeters S.H."/>
            <person name="Heuer A."/>
            <person name="Rast P."/>
            <person name="Oberbeckmann S."/>
            <person name="Bunk B."/>
            <person name="Jeske O."/>
            <person name="Meyerdierks A."/>
            <person name="Storesund J.E."/>
            <person name="Kallscheuer N."/>
            <person name="Luecker S."/>
            <person name="Lage O.M."/>
            <person name="Pohl T."/>
            <person name="Merkel B.J."/>
            <person name="Hornburger P."/>
            <person name="Mueller R.-W."/>
            <person name="Bruemmer F."/>
            <person name="Labrenz M."/>
            <person name="Spormann A.M."/>
            <person name="Op Den Camp H."/>
            <person name="Overmann J."/>
            <person name="Amann R."/>
            <person name="Jetten M.S.M."/>
            <person name="Mascher T."/>
            <person name="Medema M.H."/>
            <person name="Devos D.P."/>
            <person name="Kaster A.-K."/>
            <person name="Ovreas L."/>
            <person name="Rohde M."/>
            <person name="Galperin M.Y."/>
            <person name="Jogler C."/>
        </authorList>
    </citation>
    <scope>NUCLEOTIDE SEQUENCE [LARGE SCALE GENOMIC DNA]</scope>
    <source>
        <strain evidence="3 4">CA13</strain>
    </source>
</reference>
<proteinExistence type="predicted"/>
<accession>A0A5C5YYJ7</accession>
<evidence type="ECO:0000313" key="3">
    <source>
        <dbReference type="EMBL" id="TWT79647.1"/>
    </source>
</evidence>
<dbReference type="Proteomes" id="UP000315010">
    <property type="component" value="Unassembled WGS sequence"/>
</dbReference>
<keyword evidence="2" id="KW-0472">Membrane</keyword>
<dbReference type="AlphaFoldDB" id="A0A5C5YYJ7"/>
<keyword evidence="2" id="KW-1133">Transmembrane helix</keyword>
<evidence type="ECO:0000256" key="1">
    <source>
        <dbReference type="SAM" id="MobiDB-lite"/>
    </source>
</evidence>
<comment type="caution">
    <text evidence="3">The sequence shown here is derived from an EMBL/GenBank/DDBJ whole genome shotgun (WGS) entry which is preliminary data.</text>
</comment>
<name>A0A5C5YYJ7_9BACT</name>
<evidence type="ECO:0000313" key="4">
    <source>
        <dbReference type="Proteomes" id="UP000315010"/>
    </source>
</evidence>
<protein>
    <submittedName>
        <fullName evidence="3">Uncharacterized protein</fullName>
    </submittedName>
</protein>
<sequence length="154" mass="17362">MFQLNPYEPPVHQACEPDASPEQRATRLPAELVTSTKRGMRVLSILALGLPLLFSPIVDGFRINPFSIMPLAAALTMDNRSFFRFPWTAIACLTFVLGFLGDCEEHTVSDIMNWLPSRDSPLLGVRFLCAASGIYTAWMVWQCHRHHRVNQTTT</sequence>
<feature type="transmembrane region" description="Helical" evidence="2">
    <location>
        <begin position="82"/>
        <end position="101"/>
    </location>
</feature>
<keyword evidence="4" id="KW-1185">Reference proteome</keyword>
<feature type="region of interest" description="Disordered" evidence="1">
    <location>
        <begin position="1"/>
        <end position="25"/>
    </location>
</feature>
<feature type="transmembrane region" description="Helical" evidence="2">
    <location>
        <begin position="121"/>
        <end position="141"/>
    </location>
</feature>
<organism evidence="3 4">
    <name type="scientific">Novipirellula herctigrandis</name>
    <dbReference type="NCBI Taxonomy" id="2527986"/>
    <lineage>
        <taxon>Bacteria</taxon>
        <taxon>Pseudomonadati</taxon>
        <taxon>Planctomycetota</taxon>
        <taxon>Planctomycetia</taxon>
        <taxon>Pirellulales</taxon>
        <taxon>Pirellulaceae</taxon>
        <taxon>Novipirellula</taxon>
    </lineage>
</organism>
<gene>
    <name evidence="3" type="ORF">CA13_10520</name>
</gene>
<feature type="transmembrane region" description="Helical" evidence="2">
    <location>
        <begin position="42"/>
        <end position="61"/>
    </location>
</feature>
<dbReference type="EMBL" id="SJPJ01000001">
    <property type="protein sequence ID" value="TWT79647.1"/>
    <property type="molecule type" value="Genomic_DNA"/>
</dbReference>